<feature type="compositionally biased region" description="Polar residues" evidence="1">
    <location>
        <begin position="117"/>
        <end position="126"/>
    </location>
</feature>
<reference evidence="2 3" key="1">
    <citation type="submission" date="2014-04" db="EMBL/GenBank/DDBJ databases">
        <authorList>
            <consortium name="DOE Joint Genome Institute"/>
            <person name="Kuo A."/>
            <person name="Martino E."/>
            <person name="Perotto S."/>
            <person name="Kohler A."/>
            <person name="Nagy L.G."/>
            <person name="Floudas D."/>
            <person name="Copeland A."/>
            <person name="Barry K.W."/>
            <person name="Cichocki N."/>
            <person name="Veneault-Fourrey C."/>
            <person name="LaButti K."/>
            <person name="Lindquist E.A."/>
            <person name="Lipzen A."/>
            <person name="Lundell T."/>
            <person name="Morin E."/>
            <person name="Murat C."/>
            <person name="Sun H."/>
            <person name="Tunlid A."/>
            <person name="Henrissat B."/>
            <person name="Grigoriev I.V."/>
            <person name="Hibbett D.S."/>
            <person name="Martin F."/>
            <person name="Nordberg H.P."/>
            <person name="Cantor M.N."/>
            <person name="Hua S.X."/>
        </authorList>
    </citation>
    <scope>NUCLEOTIDE SEQUENCE [LARGE SCALE GENOMIC DNA]</scope>
    <source>
        <strain evidence="2 3">Zn</strain>
    </source>
</reference>
<gene>
    <name evidence="2" type="ORF">OIDMADRAFT_20811</name>
</gene>
<protein>
    <submittedName>
        <fullName evidence="2">Uncharacterized protein</fullName>
    </submittedName>
</protein>
<organism evidence="2 3">
    <name type="scientific">Oidiodendron maius (strain Zn)</name>
    <dbReference type="NCBI Taxonomy" id="913774"/>
    <lineage>
        <taxon>Eukaryota</taxon>
        <taxon>Fungi</taxon>
        <taxon>Dikarya</taxon>
        <taxon>Ascomycota</taxon>
        <taxon>Pezizomycotina</taxon>
        <taxon>Leotiomycetes</taxon>
        <taxon>Leotiomycetes incertae sedis</taxon>
        <taxon>Myxotrichaceae</taxon>
        <taxon>Oidiodendron</taxon>
    </lineage>
</organism>
<dbReference type="InParanoid" id="A0A0C3H1S4"/>
<proteinExistence type="predicted"/>
<dbReference type="Proteomes" id="UP000054321">
    <property type="component" value="Unassembled WGS sequence"/>
</dbReference>
<dbReference type="EMBL" id="KN832884">
    <property type="protein sequence ID" value="KIM96461.1"/>
    <property type="molecule type" value="Genomic_DNA"/>
</dbReference>
<dbReference type="AlphaFoldDB" id="A0A0C3H1S4"/>
<accession>A0A0C3H1S4</accession>
<evidence type="ECO:0000313" key="3">
    <source>
        <dbReference type="Proteomes" id="UP000054321"/>
    </source>
</evidence>
<feature type="region of interest" description="Disordered" evidence="1">
    <location>
        <begin position="112"/>
        <end position="133"/>
    </location>
</feature>
<sequence>MKNCVIESLTLTGIPTKSYGYLIEKLIEFLDACRMQEEELSNARVTTHRRAPQVLPGLKTLRLEFLPPDTLESTRSAARGSISGDADAEAFSAASNEDFSFFSEDIKPPIRRLTLGSRGNSDVEQSTDTKEKPLRDVVEELKRARREAGGNKWRGDLELLLPQVGV</sequence>
<name>A0A0C3H1S4_OIDMZ</name>
<evidence type="ECO:0000313" key="2">
    <source>
        <dbReference type="EMBL" id="KIM96461.1"/>
    </source>
</evidence>
<keyword evidence="3" id="KW-1185">Reference proteome</keyword>
<dbReference type="OrthoDB" id="5213490at2759"/>
<dbReference type="HOGENOM" id="CLU_1603236_0_0_1"/>
<evidence type="ECO:0000256" key="1">
    <source>
        <dbReference type="SAM" id="MobiDB-lite"/>
    </source>
</evidence>
<reference evidence="3" key="2">
    <citation type="submission" date="2015-01" db="EMBL/GenBank/DDBJ databases">
        <title>Evolutionary Origins and Diversification of the Mycorrhizal Mutualists.</title>
        <authorList>
            <consortium name="DOE Joint Genome Institute"/>
            <consortium name="Mycorrhizal Genomics Consortium"/>
            <person name="Kohler A."/>
            <person name="Kuo A."/>
            <person name="Nagy L.G."/>
            <person name="Floudas D."/>
            <person name="Copeland A."/>
            <person name="Barry K.W."/>
            <person name="Cichocki N."/>
            <person name="Veneault-Fourrey C."/>
            <person name="LaButti K."/>
            <person name="Lindquist E.A."/>
            <person name="Lipzen A."/>
            <person name="Lundell T."/>
            <person name="Morin E."/>
            <person name="Murat C."/>
            <person name="Riley R."/>
            <person name="Ohm R."/>
            <person name="Sun H."/>
            <person name="Tunlid A."/>
            <person name="Henrissat B."/>
            <person name="Grigoriev I.V."/>
            <person name="Hibbett D.S."/>
            <person name="Martin F."/>
        </authorList>
    </citation>
    <scope>NUCLEOTIDE SEQUENCE [LARGE SCALE GENOMIC DNA]</scope>
    <source>
        <strain evidence="3">Zn</strain>
    </source>
</reference>